<dbReference type="SUPFAM" id="SSF52540">
    <property type="entry name" value="P-loop containing nucleoside triphosphate hydrolases"/>
    <property type="match status" value="1"/>
</dbReference>
<dbReference type="InterPro" id="IPR010921">
    <property type="entry name" value="Trp_repressor/repl_initiator"/>
</dbReference>
<comment type="subunit">
    <text evidence="8">Oligomerizes as a right-handed, spiral filament on DNA at oriC.</text>
</comment>
<dbReference type="Gene3D" id="1.10.8.60">
    <property type="match status" value="1"/>
</dbReference>
<evidence type="ECO:0000259" key="13">
    <source>
        <dbReference type="SMART" id="SM00760"/>
    </source>
</evidence>
<evidence type="ECO:0000256" key="3">
    <source>
        <dbReference type="ARBA" id="ARBA00022705"/>
    </source>
</evidence>
<dbReference type="PROSITE" id="PS01008">
    <property type="entry name" value="DNAA"/>
    <property type="match status" value="1"/>
</dbReference>
<gene>
    <name evidence="8" type="primary">dnaA</name>
    <name evidence="14" type="ORF">RU87_GL000019</name>
</gene>
<feature type="binding site" evidence="8">
    <location>
        <position position="183"/>
    </location>
    <ligand>
        <name>ATP</name>
        <dbReference type="ChEBI" id="CHEBI:30616"/>
    </ligand>
</feature>
<feature type="region of interest" description="Domain IV, binds dsDNA" evidence="8">
    <location>
        <begin position="356"/>
        <end position="478"/>
    </location>
</feature>
<comment type="function">
    <text evidence="8 10">Plays an essential role in the initiation and regulation of chromosomal replication. ATP-DnaA binds to the origin of replication (oriC) to initiate formation of the DNA replication initiation complex once per cell cycle. Binds the DnaA box (a 9 base pair repeat at the origin) and separates the double-stranded (ds)DNA. Forms a right-handed helical filament on oriC DNA; dsDNA binds to the exterior of the filament while single-stranded (ss)DNA is stabiized in the filament's interior. The ATP-DnaA-oriC complex binds and stabilizes one strand of the AT-rich DNA unwinding element (DUE), permitting loading of DNA polymerase. After initiation quickly degrades to an ADP-DnaA complex that is not apt for DNA replication. Binds acidic phospholipids.</text>
</comment>
<dbReference type="InterPro" id="IPR003593">
    <property type="entry name" value="AAA+_ATPase"/>
</dbReference>
<dbReference type="GO" id="GO:0005524">
    <property type="term" value="F:ATP binding"/>
    <property type="evidence" value="ECO:0007669"/>
    <property type="project" value="UniProtKB-UniRule"/>
</dbReference>
<evidence type="ECO:0000256" key="4">
    <source>
        <dbReference type="ARBA" id="ARBA00022741"/>
    </source>
</evidence>
<dbReference type="InterPro" id="IPR020591">
    <property type="entry name" value="Chromosome_initiator_DnaA-like"/>
</dbReference>
<evidence type="ECO:0000256" key="7">
    <source>
        <dbReference type="ARBA" id="ARBA00023125"/>
    </source>
</evidence>
<keyword evidence="3 8" id="KW-0235">DNA replication</keyword>
<evidence type="ECO:0000313" key="14">
    <source>
        <dbReference type="EMBL" id="PCS08196.1"/>
    </source>
</evidence>
<dbReference type="SMART" id="SM00382">
    <property type="entry name" value="AAA"/>
    <property type="match status" value="1"/>
</dbReference>
<dbReference type="NCBIfam" id="TIGR00362">
    <property type="entry name" value="DnaA"/>
    <property type="match status" value="1"/>
</dbReference>
<dbReference type="PANTHER" id="PTHR30050">
    <property type="entry name" value="CHROMOSOMAL REPLICATION INITIATOR PROTEIN DNAA"/>
    <property type="match status" value="1"/>
</dbReference>
<dbReference type="Pfam" id="PF08299">
    <property type="entry name" value="Bac_DnaA_C"/>
    <property type="match status" value="1"/>
</dbReference>
<dbReference type="FunFam" id="3.40.50.300:FF:000668">
    <property type="entry name" value="Chromosomal replication initiator protein DnaA"/>
    <property type="match status" value="1"/>
</dbReference>
<feature type="binding site" evidence="8">
    <location>
        <position position="186"/>
    </location>
    <ligand>
        <name>ATP</name>
        <dbReference type="ChEBI" id="CHEBI:30616"/>
    </ligand>
</feature>
<dbReference type="Gene3D" id="3.40.50.300">
    <property type="entry name" value="P-loop containing nucleotide triphosphate hydrolases"/>
    <property type="match status" value="1"/>
</dbReference>
<keyword evidence="15" id="KW-1185">Reference proteome</keyword>
<evidence type="ECO:0000256" key="2">
    <source>
        <dbReference type="ARBA" id="ARBA00022490"/>
    </source>
</evidence>
<dbReference type="GO" id="GO:0008289">
    <property type="term" value="F:lipid binding"/>
    <property type="evidence" value="ECO:0007669"/>
    <property type="project" value="UniProtKB-KW"/>
</dbReference>
<dbReference type="PANTHER" id="PTHR30050:SF2">
    <property type="entry name" value="CHROMOSOMAL REPLICATION INITIATOR PROTEIN DNAA"/>
    <property type="match status" value="1"/>
</dbReference>
<feature type="region of interest" description="Domain III, AAA+ region" evidence="8">
    <location>
        <begin position="139"/>
        <end position="355"/>
    </location>
</feature>
<evidence type="ECO:0000256" key="11">
    <source>
        <dbReference type="RuleBase" id="RU004227"/>
    </source>
</evidence>
<comment type="similarity">
    <text evidence="1 8 11">Belongs to the DnaA family.</text>
</comment>
<evidence type="ECO:0000256" key="10">
    <source>
        <dbReference type="RuleBase" id="RU000577"/>
    </source>
</evidence>
<dbReference type="InterPro" id="IPR013317">
    <property type="entry name" value="DnaA_dom"/>
</dbReference>
<keyword evidence="5 8" id="KW-0067">ATP-binding</keyword>
<evidence type="ECO:0000256" key="9">
    <source>
        <dbReference type="NCBIfam" id="TIGR00362"/>
    </source>
</evidence>
<feature type="domain" description="AAA+ ATPase" evidence="12">
    <location>
        <begin position="172"/>
        <end position="300"/>
    </location>
</feature>
<evidence type="ECO:0000313" key="15">
    <source>
        <dbReference type="Proteomes" id="UP000242246"/>
    </source>
</evidence>
<dbReference type="STRING" id="1348632.GCA_001591745_00201"/>
<dbReference type="GO" id="GO:0005886">
    <property type="term" value="C:plasma membrane"/>
    <property type="evidence" value="ECO:0007669"/>
    <property type="project" value="TreeGrafter"/>
</dbReference>
<dbReference type="InterPro" id="IPR001957">
    <property type="entry name" value="Chromosome_initiator_DnaA"/>
</dbReference>
<dbReference type="InterPro" id="IPR038454">
    <property type="entry name" value="DnaA_N_sf"/>
</dbReference>
<dbReference type="InterPro" id="IPR027417">
    <property type="entry name" value="P-loop_NTPase"/>
</dbReference>
<feature type="region of interest" description="Domain I, interacts with DnaA modulators" evidence="8">
    <location>
        <begin position="1"/>
        <end position="122"/>
    </location>
</feature>
<comment type="caution">
    <text evidence="14">The sequence shown here is derived from an EMBL/GenBank/DDBJ whole genome shotgun (WGS) entry which is preliminary data.</text>
</comment>
<evidence type="ECO:0000256" key="6">
    <source>
        <dbReference type="ARBA" id="ARBA00023121"/>
    </source>
</evidence>
<evidence type="ECO:0000256" key="8">
    <source>
        <dbReference type="HAMAP-Rule" id="MF_00377"/>
    </source>
</evidence>
<keyword evidence="6 8" id="KW-0446">Lipid-binding</keyword>
<organism evidence="14 15">
    <name type="scientific">Pseudolactococcus plantarum</name>
    <dbReference type="NCBI Taxonomy" id="1365"/>
    <lineage>
        <taxon>Bacteria</taxon>
        <taxon>Bacillati</taxon>
        <taxon>Bacillota</taxon>
        <taxon>Bacilli</taxon>
        <taxon>Lactobacillales</taxon>
        <taxon>Streptococcaceae</taxon>
        <taxon>Pseudolactococcus</taxon>
    </lineage>
</organism>
<dbReference type="HAMAP" id="MF_00377">
    <property type="entry name" value="DnaA_bact"/>
    <property type="match status" value="1"/>
</dbReference>
<dbReference type="SMART" id="SM00760">
    <property type="entry name" value="Bac_DnaA_C"/>
    <property type="match status" value="1"/>
</dbReference>
<feature type="binding site" evidence="8">
    <location>
        <position position="185"/>
    </location>
    <ligand>
        <name>ATP</name>
        <dbReference type="ChEBI" id="CHEBI:30616"/>
    </ligand>
</feature>
<dbReference type="EMBL" id="JXJX01000001">
    <property type="protein sequence ID" value="PCS08196.1"/>
    <property type="molecule type" value="Genomic_DNA"/>
</dbReference>
<dbReference type="GO" id="GO:0003688">
    <property type="term" value="F:DNA replication origin binding"/>
    <property type="evidence" value="ECO:0007669"/>
    <property type="project" value="UniProtKB-UniRule"/>
</dbReference>
<keyword evidence="2 8" id="KW-0963">Cytoplasm</keyword>
<dbReference type="Gene3D" id="3.30.300.180">
    <property type="match status" value="1"/>
</dbReference>
<evidence type="ECO:0000256" key="5">
    <source>
        <dbReference type="ARBA" id="ARBA00022840"/>
    </source>
</evidence>
<comment type="domain">
    <text evidence="8">Domain I is involved in oligomerization and binding regulators, domain II is flexibile and of varying length in different bacteria, domain III forms the AAA+ region, while domain IV binds dsDNA.</text>
</comment>
<evidence type="ECO:0000256" key="1">
    <source>
        <dbReference type="ARBA" id="ARBA00006583"/>
    </source>
</evidence>
<feature type="domain" description="Chromosomal replication initiator DnaA C-terminal" evidence="13">
    <location>
        <begin position="387"/>
        <end position="456"/>
    </location>
</feature>
<dbReference type="SUPFAM" id="SSF48295">
    <property type="entry name" value="TrpR-like"/>
    <property type="match status" value="1"/>
</dbReference>
<dbReference type="Gene3D" id="1.10.1750.10">
    <property type="match status" value="1"/>
</dbReference>
<dbReference type="GO" id="GO:0006275">
    <property type="term" value="P:regulation of DNA replication"/>
    <property type="evidence" value="ECO:0007669"/>
    <property type="project" value="UniProtKB-UniRule"/>
</dbReference>
<accession>A0A2A5S3Y7</accession>
<dbReference type="Pfam" id="PF00308">
    <property type="entry name" value="Bac_DnaA"/>
    <property type="match status" value="1"/>
</dbReference>
<dbReference type="CDD" id="cd06571">
    <property type="entry name" value="Bac_DnaA_C"/>
    <property type="match status" value="1"/>
</dbReference>
<comment type="subcellular location">
    <subcellularLocation>
        <location evidence="8">Cytoplasm</location>
    </subcellularLocation>
</comment>
<dbReference type="AlphaFoldDB" id="A0A2A5S3Y7"/>
<dbReference type="CDD" id="cd00009">
    <property type="entry name" value="AAA"/>
    <property type="match status" value="1"/>
</dbReference>
<keyword evidence="7 8" id="KW-0238">DNA-binding</keyword>
<reference evidence="14 15" key="1">
    <citation type="submission" date="2014-12" db="EMBL/GenBank/DDBJ databases">
        <title>Draft genome sequences of 10 type strains of Lactococcus.</title>
        <authorList>
            <person name="Sun Z."/>
            <person name="Zhong Z."/>
            <person name="Liu W."/>
            <person name="Zhang W."/>
            <person name="Zhang H."/>
        </authorList>
    </citation>
    <scope>NUCLEOTIDE SEQUENCE [LARGE SCALE GENOMIC DNA]</scope>
    <source>
        <strain evidence="14 15">DSM 20686</strain>
    </source>
</reference>
<feature type="binding site" evidence="8">
    <location>
        <position position="187"/>
    </location>
    <ligand>
        <name>ATP</name>
        <dbReference type="ChEBI" id="CHEBI:30616"/>
    </ligand>
</feature>
<name>A0A2A5S3Y7_9LACT</name>
<evidence type="ECO:0000259" key="12">
    <source>
        <dbReference type="SMART" id="SM00382"/>
    </source>
</evidence>
<dbReference type="Proteomes" id="UP000242246">
    <property type="component" value="Unassembled WGS sequence"/>
</dbReference>
<keyword evidence="4 8" id="KW-0547">Nucleotide-binding</keyword>
<dbReference type="InterPro" id="IPR018312">
    <property type="entry name" value="Chromosome_initiator_DnaA_CS"/>
</dbReference>
<proteinExistence type="inferred from homology"/>
<comment type="caution">
    <text evidence="8">Lacks conserved residue(s) required for the propagation of feature annotation.</text>
</comment>
<dbReference type="GO" id="GO:0005737">
    <property type="term" value="C:cytoplasm"/>
    <property type="evidence" value="ECO:0007669"/>
    <property type="project" value="UniProtKB-SubCell"/>
</dbReference>
<dbReference type="PRINTS" id="PR00051">
    <property type="entry name" value="DNAA"/>
</dbReference>
<sequence>MIENVLSIYYSQKIAINYYRERSQMSLTPNDQKFWQRVKELAQNNLGQAPYDFFIEPAKLLEVSDNNAKIYLESNMHQDFWRKQEDLIKTAGFEIYGTEIHFSLYSADEINISDYENTDKAADTPETTPVVTSPELKTGLNNKYTFENFVQGEGNRMTLGAAIAVANDPGGMYNPLFIYGGPGLGKTHLMNAIGNEILSNNPSSRIKYVSSENFVSDYVQSSRKNQMQDFTDQYRTLDLLLLDDIQFFAKKEGTINEFFQTFNTLHDKGAQIVISSDRPPNELNEFEERLKSRFGWGLTTDITAPNYEDRMAILLNKVDEMSFKVPSETLSYIAGRIDSNVRDLEGALKNLKFYANTYHIDIIDIETASKALNTLESTKITPDKDVTSKQIQEAVASFYKISVADMISKKRPKEIAYPRQVAMYLIREITGKSLPAIGKEFGGRDHTTVIYAHKQISDKMKTDTALQKDIDTIKTQLK</sequence>
<dbReference type="GO" id="GO:0006270">
    <property type="term" value="P:DNA replication initiation"/>
    <property type="evidence" value="ECO:0007669"/>
    <property type="project" value="UniProtKB-UniRule"/>
</dbReference>
<dbReference type="InterPro" id="IPR013159">
    <property type="entry name" value="DnaA_C"/>
</dbReference>
<protein>
    <recommendedName>
        <fullName evidence="8 9">Chromosomal replication initiator protein DnaA</fullName>
    </recommendedName>
</protein>